<keyword evidence="2" id="KW-0813">Transport</keyword>
<feature type="transmembrane region" description="Helical" evidence="13">
    <location>
        <begin position="105"/>
        <end position="123"/>
    </location>
</feature>
<evidence type="ECO:0000259" key="14">
    <source>
        <dbReference type="PROSITE" id="PS51098"/>
    </source>
</evidence>
<sequence length="506" mass="54717">MSYIQRVSRSFMIPIAVMPAAAILFRFGKIEFDHPFLMKLAAICEAAGGAIFDHLPLLFAIGIAIGLTGGKGVAALSAAVGYLVFQEVMRTYEIVQTNELAEANVQMGVLGGLITGGVTAYLYNRFKDTKLPQALGFFAGRRFVPIVTALAMTVLGGLLGLIWMPIQEMIQQAGLWLLSTGGVGSFLYGTVNRLLIPTGLHHIVNHVAWFQIGEYAEAGGKVVQGDLTRFFAGDPAAGTFMTGFFPVMMFGLPGAAIAMARSARPENRRLMMSIMLSAAFTSFLTGITEPIEFAFMLIAPVLFVIHALLTGLSMMLMHLLEVKIGFGFSAGFIDLAINWNDSTRPWLVFPIGAAYFAVYYAVFHVFIRVFDYATPGRSMEHAEPAAAAAEPAAVQEPPDIGIRMPKPDPDPRLSALRRPSSQLMSRKAADVVDCIGGTGNIKSIDACITRLRLTLQEPSLIHTEGLQQLGAAGIIRIGKDGVHVVFGTDSELIKEEILKLQSEQND</sequence>
<proteinExistence type="predicted"/>
<dbReference type="GO" id="GO:0015764">
    <property type="term" value="P:N-acetylglucosamine transport"/>
    <property type="evidence" value="ECO:0007669"/>
    <property type="project" value="TreeGrafter"/>
</dbReference>
<evidence type="ECO:0000256" key="1">
    <source>
        <dbReference type="ARBA" id="ARBA00004651"/>
    </source>
</evidence>
<dbReference type="AlphaFoldDB" id="A0A9X2MVD5"/>
<evidence type="ECO:0000313" key="17">
    <source>
        <dbReference type="Proteomes" id="UP001141950"/>
    </source>
</evidence>
<keyword evidence="5" id="KW-0808">Transferase</keyword>
<evidence type="ECO:0000256" key="9">
    <source>
        <dbReference type="ARBA" id="ARBA00022989"/>
    </source>
</evidence>
<feature type="transmembrane region" description="Helical" evidence="13">
    <location>
        <begin position="173"/>
        <end position="191"/>
    </location>
</feature>
<keyword evidence="6" id="KW-0598">Phosphotransferase system</keyword>
<feature type="transmembrane region" description="Helical" evidence="13">
    <location>
        <begin position="293"/>
        <end position="312"/>
    </location>
</feature>
<evidence type="ECO:0000256" key="13">
    <source>
        <dbReference type="SAM" id="Phobius"/>
    </source>
</evidence>
<dbReference type="Gene3D" id="3.30.1360.60">
    <property type="entry name" value="Glucose permease domain IIB"/>
    <property type="match status" value="1"/>
</dbReference>
<evidence type="ECO:0000256" key="12">
    <source>
        <dbReference type="SAM" id="MobiDB-lite"/>
    </source>
</evidence>
<dbReference type="PROSITE" id="PS01035">
    <property type="entry name" value="PTS_EIIB_TYPE_1_CYS"/>
    <property type="match status" value="1"/>
</dbReference>
<dbReference type="Pfam" id="PF02378">
    <property type="entry name" value="PTS_EIIC"/>
    <property type="match status" value="1"/>
</dbReference>
<dbReference type="Pfam" id="PF00367">
    <property type="entry name" value="PTS_EIIB"/>
    <property type="match status" value="1"/>
</dbReference>
<dbReference type="PROSITE" id="PS51103">
    <property type="entry name" value="PTS_EIIC_TYPE_1"/>
    <property type="match status" value="1"/>
</dbReference>
<name>A0A9X2MVD5_9BACL</name>
<evidence type="ECO:0000256" key="3">
    <source>
        <dbReference type="ARBA" id="ARBA00022475"/>
    </source>
</evidence>
<gene>
    <name evidence="16" type="ORF">NQZ67_24325</name>
</gene>
<keyword evidence="4" id="KW-0762">Sugar transport</keyword>
<dbReference type="InterPro" id="IPR003352">
    <property type="entry name" value="PTS_EIIC"/>
</dbReference>
<comment type="subcellular location">
    <subcellularLocation>
        <location evidence="1">Cell membrane</location>
        <topology evidence="1">Multi-pass membrane protein</topology>
    </subcellularLocation>
</comment>
<dbReference type="GO" id="GO:0016301">
    <property type="term" value="F:kinase activity"/>
    <property type="evidence" value="ECO:0007669"/>
    <property type="project" value="UniProtKB-KW"/>
</dbReference>
<feature type="transmembrane region" description="Helical" evidence="13">
    <location>
        <begin position="346"/>
        <end position="370"/>
    </location>
</feature>
<keyword evidence="3" id="KW-1003">Cell membrane</keyword>
<dbReference type="EMBL" id="JANIPJ010000022">
    <property type="protein sequence ID" value="MCR2807017.1"/>
    <property type="molecule type" value="Genomic_DNA"/>
</dbReference>
<evidence type="ECO:0000256" key="11">
    <source>
        <dbReference type="PROSITE-ProRule" id="PRU00421"/>
    </source>
</evidence>
<dbReference type="GO" id="GO:0005886">
    <property type="term" value="C:plasma membrane"/>
    <property type="evidence" value="ECO:0007669"/>
    <property type="project" value="UniProtKB-SubCell"/>
</dbReference>
<dbReference type="GO" id="GO:0090563">
    <property type="term" value="F:protein-phosphocysteine-sugar phosphotransferase activity"/>
    <property type="evidence" value="ECO:0007669"/>
    <property type="project" value="TreeGrafter"/>
</dbReference>
<feature type="domain" description="PTS EIIB type-1" evidence="14">
    <location>
        <begin position="425"/>
        <end position="506"/>
    </location>
</feature>
<dbReference type="GO" id="GO:0009401">
    <property type="term" value="P:phosphoenolpyruvate-dependent sugar phosphotransferase system"/>
    <property type="evidence" value="ECO:0007669"/>
    <property type="project" value="UniProtKB-KW"/>
</dbReference>
<feature type="transmembrane region" description="Helical" evidence="13">
    <location>
        <begin position="12"/>
        <end position="28"/>
    </location>
</feature>
<feature type="compositionally biased region" description="Low complexity" evidence="12">
    <location>
        <begin position="384"/>
        <end position="398"/>
    </location>
</feature>
<feature type="active site" description="Phosphocysteine intermediate; for EIIB activity" evidence="11">
    <location>
        <position position="447"/>
    </location>
</feature>
<feature type="transmembrane region" description="Helical" evidence="13">
    <location>
        <begin position="57"/>
        <end position="85"/>
    </location>
</feature>
<dbReference type="PROSITE" id="PS51098">
    <property type="entry name" value="PTS_EIIB_TYPE_1"/>
    <property type="match status" value="1"/>
</dbReference>
<dbReference type="GO" id="GO:0008982">
    <property type="term" value="F:protein-N(PI)-phosphohistidine-sugar phosphotransferase activity"/>
    <property type="evidence" value="ECO:0007669"/>
    <property type="project" value="InterPro"/>
</dbReference>
<dbReference type="InterPro" id="IPR018113">
    <property type="entry name" value="PTrfase_EIIB_Cys"/>
</dbReference>
<dbReference type="InterPro" id="IPR001996">
    <property type="entry name" value="PTS_IIB_1"/>
</dbReference>
<dbReference type="InterPro" id="IPR050429">
    <property type="entry name" value="PTS_Glucose_EIICBA"/>
</dbReference>
<evidence type="ECO:0000256" key="5">
    <source>
        <dbReference type="ARBA" id="ARBA00022679"/>
    </source>
</evidence>
<keyword evidence="8" id="KW-0418">Kinase</keyword>
<feature type="transmembrane region" description="Helical" evidence="13">
    <location>
        <begin position="143"/>
        <end position="166"/>
    </location>
</feature>
<comment type="caution">
    <text evidence="16">The sequence shown here is derived from an EMBL/GenBank/DDBJ whole genome shotgun (WGS) entry which is preliminary data.</text>
</comment>
<keyword evidence="17" id="KW-1185">Reference proteome</keyword>
<evidence type="ECO:0000256" key="2">
    <source>
        <dbReference type="ARBA" id="ARBA00022448"/>
    </source>
</evidence>
<organism evidence="16 17">
    <name type="scientific">Paenibacillus soyae</name>
    <dbReference type="NCBI Taxonomy" id="2969249"/>
    <lineage>
        <taxon>Bacteria</taxon>
        <taxon>Bacillati</taxon>
        <taxon>Bacillota</taxon>
        <taxon>Bacilli</taxon>
        <taxon>Bacillales</taxon>
        <taxon>Paenibacillaceae</taxon>
        <taxon>Paenibacillus</taxon>
    </lineage>
</organism>
<evidence type="ECO:0000256" key="4">
    <source>
        <dbReference type="ARBA" id="ARBA00022597"/>
    </source>
</evidence>
<feature type="region of interest" description="Disordered" evidence="12">
    <location>
        <begin position="384"/>
        <end position="411"/>
    </location>
</feature>
<dbReference type="CDD" id="cd00212">
    <property type="entry name" value="PTS_IIB_glc"/>
    <property type="match status" value="1"/>
</dbReference>
<keyword evidence="10 13" id="KW-0472">Membrane</keyword>
<feature type="transmembrane region" description="Helical" evidence="13">
    <location>
        <begin position="236"/>
        <end position="258"/>
    </location>
</feature>
<keyword evidence="7 13" id="KW-0812">Transmembrane</keyword>
<dbReference type="InterPro" id="IPR013013">
    <property type="entry name" value="PTS_EIIC_1"/>
</dbReference>
<evidence type="ECO:0000256" key="10">
    <source>
        <dbReference type="ARBA" id="ARBA00023136"/>
    </source>
</evidence>
<dbReference type="RefSeq" id="WP_257451091.1">
    <property type="nucleotide sequence ID" value="NZ_JANIPJ010000022.1"/>
</dbReference>
<feature type="domain" description="PTS EIIC type-1" evidence="15">
    <location>
        <begin position="1"/>
        <end position="379"/>
    </location>
</feature>
<evidence type="ECO:0000313" key="16">
    <source>
        <dbReference type="EMBL" id="MCR2807017.1"/>
    </source>
</evidence>
<evidence type="ECO:0000259" key="15">
    <source>
        <dbReference type="PROSITE" id="PS51103"/>
    </source>
</evidence>
<dbReference type="Proteomes" id="UP001141950">
    <property type="component" value="Unassembled WGS sequence"/>
</dbReference>
<dbReference type="PANTHER" id="PTHR30009:SF4">
    <property type="entry name" value="PTS SYSTEM N-ACETYLGLUCOSAMINE-SPECIFIC EIICBA COMPONENT"/>
    <property type="match status" value="1"/>
</dbReference>
<evidence type="ECO:0000256" key="6">
    <source>
        <dbReference type="ARBA" id="ARBA00022683"/>
    </source>
</evidence>
<accession>A0A9X2MVD5</accession>
<evidence type="ECO:0000256" key="7">
    <source>
        <dbReference type="ARBA" id="ARBA00022692"/>
    </source>
</evidence>
<dbReference type="InterPro" id="IPR036878">
    <property type="entry name" value="Glu_permease_IIB"/>
</dbReference>
<reference evidence="16" key="1">
    <citation type="submission" date="2022-08" db="EMBL/GenBank/DDBJ databases">
        <title>The genomic sequence of strain Paenibacillus sp. SCIV0701.</title>
        <authorList>
            <person name="Zhao H."/>
        </authorList>
    </citation>
    <scope>NUCLEOTIDE SEQUENCE</scope>
    <source>
        <strain evidence="16">SCIV0701</strain>
    </source>
</reference>
<evidence type="ECO:0000256" key="8">
    <source>
        <dbReference type="ARBA" id="ARBA00022777"/>
    </source>
</evidence>
<keyword evidence="9 13" id="KW-1133">Transmembrane helix</keyword>
<feature type="transmembrane region" description="Helical" evidence="13">
    <location>
        <begin position="270"/>
        <end position="287"/>
    </location>
</feature>
<dbReference type="PANTHER" id="PTHR30009">
    <property type="entry name" value="CYTOCHROME C-TYPE SYNTHESIS PROTEIN AND PTS TRANSMEMBRANE COMPONENT"/>
    <property type="match status" value="1"/>
</dbReference>
<dbReference type="SUPFAM" id="SSF55604">
    <property type="entry name" value="Glucose permease domain IIB"/>
    <property type="match status" value="1"/>
</dbReference>
<protein>
    <submittedName>
        <fullName evidence="16">PTS transporter subunit EIIC</fullName>
    </submittedName>
</protein>